<dbReference type="STRING" id="554055.A0A2P6VH57"/>
<feature type="region of interest" description="Disordered" evidence="5">
    <location>
        <begin position="492"/>
        <end position="543"/>
    </location>
</feature>
<dbReference type="GO" id="GO:0006629">
    <property type="term" value="P:lipid metabolic process"/>
    <property type="evidence" value="ECO:0007669"/>
    <property type="project" value="InterPro"/>
</dbReference>
<evidence type="ECO:0000256" key="7">
    <source>
        <dbReference type="SAM" id="SignalP"/>
    </source>
</evidence>
<feature type="compositionally biased region" description="Acidic residues" evidence="5">
    <location>
        <begin position="507"/>
        <end position="534"/>
    </location>
</feature>
<keyword evidence="4 6" id="KW-0472">Membrane</keyword>
<comment type="subcellular location">
    <subcellularLocation>
        <location evidence="1">Membrane</location>
    </subcellularLocation>
</comment>
<proteinExistence type="predicted"/>
<dbReference type="AlphaFoldDB" id="A0A2P6VH57"/>
<dbReference type="Pfam" id="PF26146">
    <property type="entry name" value="PI-PLC_X"/>
    <property type="match status" value="1"/>
</dbReference>
<evidence type="ECO:0000256" key="4">
    <source>
        <dbReference type="ARBA" id="ARBA00023136"/>
    </source>
</evidence>
<dbReference type="SUPFAM" id="SSF51695">
    <property type="entry name" value="PLC-like phosphodiesterases"/>
    <property type="match status" value="1"/>
</dbReference>
<keyword evidence="3 6" id="KW-1133">Transmembrane helix</keyword>
<dbReference type="GO" id="GO:0016020">
    <property type="term" value="C:membrane"/>
    <property type="evidence" value="ECO:0007669"/>
    <property type="project" value="UniProtKB-SubCell"/>
</dbReference>
<keyword evidence="9" id="KW-1185">Reference proteome</keyword>
<dbReference type="InterPro" id="IPR051008">
    <property type="entry name" value="Telomere_Capping_Maintenance"/>
</dbReference>
<dbReference type="PROSITE" id="PS51257">
    <property type="entry name" value="PROKAR_LIPOPROTEIN"/>
    <property type="match status" value="1"/>
</dbReference>
<organism evidence="8 9">
    <name type="scientific">Micractinium conductrix</name>
    <dbReference type="NCBI Taxonomy" id="554055"/>
    <lineage>
        <taxon>Eukaryota</taxon>
        <taxon>Viridiplantae</taxon>
        <taxon>Chlorophyta</taxon>
        <taxon>core chlorophytes</taxon>
        <taxon>Trebouxiophyceae</taxon>
        <taxon>Chlorellales</taxon>
        <taxon>Chlorellaceae</taxon>
        <taxon>Chlorella clade</taxon>
        <taxon>Micractinium</taxon>
    </lineage>
</organism>
<evidence type="ECO:0000313" key="8">
    <source>
        <dbReference type="EMBL" id="PSC73426.1"/>
    </source>
</evidence>
<reference evidence="8 9" key="1">
    <citation type="journal article" date="2018" name="Plant J.">
        <title>Genome sequences of Chlorella sorokiniana UTEX 1602 and Micractinium conductrix SAG 241.80: implications to maltose excretion by a green alga.</title>
        <authorList>
            <person name="Arriola M.B."/>
            <person name="Velmurugan N."/>
            <person name="Zhang Y."/>
            <person name="Plunkett M.H."/>
            <person name="Hondzo H."/>
            <person name="Barney B.M."/>
        </authorList>
    </citation>
    <scope>NUCLEOTIDE SEQUENCE [LARGE SCALE GENOMIC DNA]</scope>
    <source>
        <strain evidence="8 9">SAG 241.80</strain>
    </source>
</reference>
<keyword evidence="2 6" id="KW-0812">Transmembrane</keyword>
<accession>A0A2P6VH57</accession>
<dbReference type="PANTHER" id="PTHR35518">
    <property type="entry name" value="MAINTENANCE OF TELOMOERE CAPPING"/>
    <property type="match status" value="1"/>
</dbReference>
<evidence type="ECO:0000313" key="9">
    <source>
        <dbReference type="Proteomes" id="UP000239649"/>
    </source>
</evidence>
<keyword evidence="7" id="KW-0732">Signal</keyword>
<feature type="compositionally biased region" description="Low complexity" evidence="5">
    <location>
        <begin position="492"/>
        <end position="506"/>
    </location>
</feature>
<name>A0A2P6VH57_9CHLO</name>
<gene>
    <name evidence="8" type="ORF">C2E20_3499</name>
</gene>
<dbReference type="GO" id="GO:0008081">
    <property type="term" value="F:phosphoric diester hydrolase activity"/>
    <property type="evidence" value="ECO:0007669"/>
    <property type="project" value="InterPro"/>
</dbReference>
<evidence type="ECO:0000256" key="6">
    <source>
        <dbReference type="SAM" id="Phobius"/>
    </source>
</evidence>
<feature type="transmembrane region" description="Helical" evidence="6">
    <location>
        <begin position="658"/>
        <end position="683"/>
    </location>
</feature>
<dbReference type="InterPro" id="IPR017946">
    <property type="entry name" value="PLC-like_Pdiesterase_TIM-brl"/>
</dbReference>
<evidence type="ECO:0000256" key="5">
    <source>
        <dbReference type="SAM" id="MobiDB-lite"/>
    </source>
</evidence>
<dbReference type="PANTHER" id="PTHR35518:SF2">
    <property type="entry name" value="MAINTENANCE OF TELOMERE CAPPING PROTEIN 6"/>
    <property type="match status" value="1"/>
</dbReference>
<protein>
    <submittedName>
        <fullName evidence="8">Clp</fullName>
    </submittedName>
</protein>
<evidence type="ECO:0000256" key="2">
    <source>
        <dbReference type="ARBA" id="ARBA00022692"/>
    </source>
</evidence>
<dbReference type="OrthoDB" id="7984201at2759"/>
<comment type="caution">
    <text evidence="8">The sequence shown here is derived from an EMBL/GenBank/DDBJ whole genome shotgun (WGS) entry which is preliminary data.</text>
</comment>
<dbReference type="Proteomes" id="UP000239649">
    <property type="component" value="Unassembled WGS sequence"/>
</dbReference>
<feature type="chain" id="PRO_5015124409" evidence="7">
    <location>
        <begin position="26"/>
        <end position="711"/>
    </location>
</feature>
<evidence type="ECO:0000256" key="1">
    <source>
        <dbReference type="ARBA" id="ARBA00004370"/>
    </source>
</evidence>
<sequence length="711" mass="75854">MWRARLSPLLSALVVSCALLPLVVCGMMTAAAPPLLSAEPLPEQRCASAPPLAGLSLTEEEQELLQHVCWPTGPEGEPLAHEAVAAALGGERRGVPAGVNCTVVQWCDSTGACTDVCARGSVWVEPWLAHAIAQQARLTQTLPLCYSSLLGTHNSAISLADGYGNLDPYFQGFFKYIKWALHDFSDAPLHTNNQLLSLTDQLNLGVRALEVDTHWVGGILRIAHCGGLHIPQLNRLIQAINFVAKLLHKNIKWDTESLGCQPSLSSIPAMDQRLFTDALQEVRTWMDAPGNDKEFVMLYFDDQANLATWGVVPRMLEDILSVFPREWVFTTKDKAAAGAWPSQQQMLLAGKRLLLVSGYDYGAPMQPLIFGRGDMLCGWNEPSLATVAGVPDCQVSDAAVEPRPLFDGLLTRVISCELQYGPLNCDFVWRGTNQPVWDEFTLPPVVGCGLNMPSPDLLTPTRAAAAIWTWAPGHPYNPTLADVPALRRLAAAGGDSGAGASSGSEGSDSDCDDCSGSDSDDDSDSDSDSDDDGDSSSSSFGAAVQAPPANCGVISAGDARWRAVPCPLPALPSACRVLGAALGAPDGWALNASLPRGSCPPGSEYDLPRHPRENYLLAAALAAGGHEAAWLPVHGPDWSTDGWPAQRQQRQPTSRRRVLLHAALPAAGVLAAAVLTVVGAVAARRVVLRRRQMQHDGLYQALEAEPEPASA</sequence>
<evidence type="ECO:0000256" key="3">
    <source>
        <dbReference type="ARBA" id="ARBA00022989"/>
    </source>
</evidence>
<dbReference type="EMBL" id="LHPF02000007">
    <property type="protein sequence ID" value="PSC73426.1"/>
    <property type="molecule type" value="Genomic_DNA"/>
</dbReference>
<feature type="signal peptide" evidence="7">
    <location>
        <begin position="1"/>
        <end position="25"/>
    </location>
</feature>
<dbReference type="Gene3D" id="3.20.20.190">
    <property type="entry name" value="Phosphatidylinositol (PI) phosphodiesterase"/>
    <property type="match status" value="1"/>
</dbReference>